<dbReference type="Proteomes" id="UP000000391">
    <property type="component" value="Chromosome"/>
</dbReference>
<dbReference type="OrthoDB" id="106047at2157"/>
<dbReference type="Gene3D" id="2.30.30.90">
    <property type="match status" value="1"/>
</dbReference>
<evidence type="ECO:0000313" key="3">
    <source>
        <dbReference type="EMBL" id="ADI74142.1"/>
    </source>
</evidence>
<dbReference type="SUPFAM" id="SSF50037">
    <property type="entry name" value="C-terminal domain of transcriptional repressors"/>
    <property type="match status" value="1"/>
</dbReference>
<reference evidence="3 4" key="1">
    <citation type="submission" date="2010-06" db="EMBL/GenBank/DDBJ databases">
        <title>Complete sequence chromosome of Methanohalobium evestigatum Z-7303.</title>
        <authorList>
            <consortium name="US DOE Joint Genome Institute"/>
            <person name="Lucas S."/>
            <person name="Copeland A."/>
            <person name="Lapidus A."/>
            <person name="Cheng J.-F."/>
            <person name="Bruce D."/>
            <person name="Goodwin L."/>
            <person name="Pitluck S."/>
            <person name="Saunders E."/>
            <person name="Detter J.C."/>
            <person name="Han C."/>
            <person name="Tapia R."/>
            <person name="Land M."/>
            <person name="Hauser L."/>
            <person name="Kyrpides N."/>
            <person name="Mikhailova N."/>
            <person name="Sieprawska-Lupa M."/>
            <person name="Whitman W.B."/>
            <person name="Anderson I."/>
            <person name="Woyke T."/>
        </authorList>
    </citation>
    <scope>NUCLEOTIDE SEQUENCE [LARGE SCALE GENOMIC DNA]</scope>
    <source>
        <strain evidence="4">ATCC BAA-1072 / DSM 3721 / NBRC 107634 / OCM 161 / Z-7303</strain>
    </source>
</reference>
<name>D7E7R9_METEZ</name>
<evidence type="ECO:0000313" key="4">
    <source>
        <dbReference type="Proteomes" id="UP000000391"/>
    </source>
</evidence>
<dbReference type="PANTHER" id="PTHR43151:SF1">
    <property type="entry name" value="SSR2333 PROTEIN"/>
    <property type="match status" value="1"/>
</dbReference>
<dbReference type="InterPro" id="IPR053184">
    <property type="entry name" value="FeoA-like"/>
</dbReference>
<dbReference type="SMART" id="SM00899">
    <property type="entry name" value="FeoA"/>
    <property type="match status" value="1"/>
</dbReference>
<evidence type="ECO:0000259" key="2">
    <source>
        <dbReference type="SMART" id="SM00899"/>
    </source>
</evidence>
<dbReference type="GO" id="GO:0046914">
    <property type="term" value="F:transition metal ion binding"/>
    <property type="evidence" value="ECO:0007669"/>
    <property type="project" value="InterPro"/>
</dbReference>
<dbReference type="STRING" id="644295.Metev_1278"/>
<dbReference type="RefSeq" id="WP_013194708.1">
    <property type="nucleotide sequence ID" value="NC_014253.1"/>
</dbReference>
<keyword evidence="4" id="KW-1185">Reference proteome</keyword>
<feature type="domain" description="Ferrous iron transporter FeoA-like" evidence="2">
    <location>
        <begin position="1"/>
        <end position="70"/>
    </location>
</feature>
<dbReference type="InterPro" id="IPR007167">
    <property type="entry name" value="Fe-transptr_FeoA-like"/>
</dbReference>
<dbReference type="EMBL" id="CP002069">
    <property type="protein sequence ID" value="ADI74142.1"/>
    <property type="molecule type" value="Genomic_DNA"/>
</dbReference>
<dbReference type="AlphaFoldDB" id="D7E7R9"/>
<dbReference type="HOGENOM" id="CLU_150646_6_3_2"/>
<keyword evidence="1" id="KW-0408">Iron</keyword>
<organism evidence="3 4">
    <name type="scientific">Methanohalobium evestigatum (strain ATCC BAA-1072 / DSM 3721 / NBRC 107634 / OCM 161 / Z-7303)</name>
    <dbReference type="NCBI Taxonomy" id="644295"/>
    <lineage>
        <taxon>Archaea</taxon>
        <taxon>Methanobacteriati</taxon>
        <taxon>Methanobacteriota</taxon>
        <taxon>Stenosarchaea group</taxon>
        <taxon>Methanomicrobia</taxon>
        <taxon>Methanosarcinales</taxon>
        <taxon>Methanosarcinaceae</taxon>
        <taxon>Methanohalobium</taxon>
    </lineage>
</organism>
<dbReference type="KEGG" id="mev:Metev_1278"/>
<sequence length="71" mass="7728">MNLSQVKSGETVRIVDIGGGYGIRNKLRLRGIDEGRTVRVLSTRCPVTIEVGRNTISIGCGMAQKVRVSRV</sequence>
<dbReference type="GeneID" id="9346911"/>
<dbReference type="InterPro" id="IPR038157">
    <property type="entry name" value="FeoA_core_dom"/>
</dbReference>
<dbReference type="InterPro" id="IPR008988">
    <property type="entry name" value="Transcriptional_repressor_C"/>
</dbReference>
<evidence type="ECO:0000256" key="1">
    <source>
        <dbReference type="ARBA" id="ARBA00023004"/>
    </source>
</evidence>
<protein>
    <submittedName>
        <fullName evidence="3">FeoA family protein</fullName>
    </submittedName>
</protein>
<proteinExistence type="predicted"/>
<dbReference type="PANTHER" id="PTHR43151">
    <property type="entry name" value="FEOA FAMILY PROTEIN"/>
    <property type="match status" value="1"/>
</dbReference>
<gene>
    <name evidence="3" type="ordered locus">Metev_1278</name>
</gene>
<accession>D7E7R9</accession>
<dbReference type="Pfam" id="PF04023">
    <property type="entry name" value="FeoA"/>
    <property type="match status" value="1"/>
</dbReference>